<comment type="pathway">
    <text evidence="3">Protein modification; protein glycosylation.</text>
</comment>
<evidence type="ECO:0000313" key="6">
    <source>
        <dbReference type="EMBL" id="KAF8778766.1"/>
    </source>
</evidence>
<dbReference type="InterPro" id="IPR029021">
    <property type="entry name" value="Prot-tyrosine_phosphatase-like"/>
</dbReference>
<dbReference type="CDD" id="cd11301">
    <property type="entry name" value="Fut1_Fut2_like"/>
    <property type="match status" value="1"/>
</dbReference>
<name>A0A8T0EWL1_ARGBR</name>
<dbReference type="InterPro" id="IPR000387">
    <property type="entry name" value="Tyr_Pase_dom"/>
</dbReference>
<keyword evidence="3" id="KW-0333">Golgi apparatus</keyword>
<dbReference type="GO" id="GO:0032580">
    <property type="term" value="C:Golgi cisterna membrane"/>
    <property type="evidence" value="ECO:0007669"/>
    <property type="project" value="UniProtKB-SubCell"/>
</dbReference>
<dbReference type="PROSITE" id="PS50056">
    <property type="entry name" value="TYR_PHOSPHATASE_2"/>
    <property type="match status" value="1"/>
</dbReference>
<evidence type="ECO:0000259" key="5">
    <source>
        <dbReference type="PROSITE" id="PS50056"/>
    </source>
</evidence>
<keyword evidence="2 3" id="KW-0808">Transferase</keyword>
<dbReference type="CDD" id="cd14514">
    <property type="entry name" value="DUSP14-like"/>
    <property type="match status" value="1"/>
</dbReference>
<dbReference type="GO" id="GO:0008107">
    <property type="term" value="F:galactoside 2-alpha-L-fucosyltransferase activity"/>
    <property type="evidence" value="ECO:0007669"/>
    <property type="project" value="InterPro"/>
</dbReference>
<dbReference type="AlphaFoldDB" id="A0A8T0EWL1"/>
<dbReference type="SUPFAM" id="SSF52799">
    <property type="entry name" value="(Phosphotyrosine protein) phosphatases II"/>
    <property type="match status" value="1"/>
</dbReference>
<keyword evidence="7" id="KW-1185">Reference proteome</keyword>
<dbReference type="Gene3D" id="3.90.190.10">
    <property type="entry name" value="Protein tyrosine phosphatase superfamily"/>
    <property type="match status" value="1"/>
</dbReference>
<evidence type="ECO:0000256" key="3">
    <source>
        <dbReference type="RuleBase" id="RU363129"/>
    </source>
</evidence>
<evidence type="ECO:0000259" key="4">
    <source>
        <dbReference type="PROSITE" id="PS50054"/>
    </source>
</evidence>
<feature type="domain" description="Tyrosine-protein phosphatase" evidence="4">
    <location>
        <begin position="4"/>
        <end position="144"/>
    </location>
</feature>
<comment type="caution">
    <text evidence="6">The sequence shown here is derived from an EMBL/GenBank/DDBJ whole genome shotgun (WGS) entry which is preliminary data.</text>
</comment>
<dbReference type="InterPro" id="IPR002516">
    <property type="entry name" value="Glyco_trans_11"/>
</dbReference>
<keyword evidence="3" id="KW-0812">Transmembrane</keyword>
<dbReference type="GO" id="GO:0005975">
    <property type="term" value="P:carbohydrate metabolic process"/>
    <property type="evidence" value="ECO:0007669"/>
    <property type="project" value="InterPro"/>
</dbReference>
<proteinExistence type="inferred from homology"/>
<evidence type="ECO:0000256" key="1">
    <source>
        <dbReference type="ARBA" id="ARBA00022676"/>
    </source>
</evidence>
<protein>
    <recommendedName>
        <fullName evidence="3">L-Fucosyltransferase</fullName>
        <ecNumber evidence="3">2.4.1.-</ecNumber>
    </recommendedName>
</protein>
<dbReference type="SMART" id="SM00195">
    <property type="entry name" value="DSPc"/>
    <property type="match status" value="1"/>
</dbReference>
<sequence>MLCELNEVTDHLFISSARSVSDDSLRQKGITLVINCSMMTPNYSTANIKYIPIMLEDNEKTDIGRYFDEVINLIHEEYLEGGKTLVYCVAGISRSATFCIAYLMKHNEMNLRNAFRHLRSRRRIVRPNNGFFRQLIEFEKRLYSETSVQMVRVPNADTPDCMVPDVFYEVCKGIVWLRSCKNSLRSNAGDIISYYLSQDPKPLPVSIQCNGGRLGNQMCTYATLYGLSALNKGRPFVAQNCNLKYLRPMFKQLSIQQAPPLYIQWNSWSVLSYLKPSDLTIPPNSNYIGGFVYPCSYTFFDHVQNELRGEFQFTLEIQLHVRKVLQKANIHSLKHPTYVGIHVRRGDYQKRWLDIYKGIEVNMEFFQKAVEYFRKKYKNVVFVVVSDDRIWCVENLVEPLGVYVSEEGPSPAHDMAILAHCNHTIMTYGTFGFWGAYLAGGETVYFDKFLLPNTSFAKTDFIFDKMYPPRWKDLFIIKEMISDSDDSLKGTGKRTYLLKEDASDSEK</sequence>
<keyword evidence="1 3" id="KW-0328">Glycosyltransferase</keyword>
<dbReference type="InterPro" id="IPR020422">
    <property type="entry name" value="TYR_PHOSPHATASE_DUAL_dom"/>
</dbReference>
<dbReference type="EMBL" id="JABXBU010002072">
    <property type="protein sequence ID" value="KAF8778766.1"/>
    <property type="molecule type" value="Genomic_DNA"/>
</dbReference>
<comment type="subcellular location">
    <subcellularLocation>
        <location evidence="3">Golgi apparatus</location>
        <location evidence="3">Golgi stack membrane</location>
        <topology evidence="3">Single-pass type II membrane protein</topology>
    </subcellularLocation>
</comment>
<keyword evidence="3" id="KW-0735">Signal-anchor</keyword>
<dbReference type="EC" id="2.4.1.-" evidence="3"/>
<dbReference type="Proteomes" id="UP000807504">
    <property type="component" value="Unassembled WGS sequence"/>
</dbReference>
<dbReference type="Pfam" id="PF01531">
    <property type="entry name" value="Glyco_transf_11"/>
    <property type="match status" value="1"/>
</dbReference>
<dbReference type="PROSITE" id="PS50054">
    <property type="entry name" value="TYR_PHOSPHATASE_DUAL"/>
    <property type="match status" value="1"/>
</dbReference>
<dbReference type="PANTHER" id="PTHR11927:SF9">
    <property type="entry name" value="L-FUCOSYLTRANSFERASE"/>
    <property type="match status" value="1"/>
</dbReference>
<feature type="domain" description="Tyrosine specific protein phosphatases" evidence="5">
    <location>
        <begin position="65"/>
        <end position="122"/>
    </location>
</feature>
<dbReference type="Pfam" id="PF00782">
    <property type="entry name" value="DSPc"/>
    <property type="match status" value="1"/>
</dbReference>
<evidence type="ECO:0000256" key="2">
    <source>
        <dbReference type="ARBA" id="ARBA00022679"/>
    </source>
</evidence>
<keyword evidence="3" id="KW-0325">Glycoprotein</keyword>
<evidence type="ECO:0000313" key="7">
    <source>
        <dbReference type="Proteomes" id="UP000807504"/>
    </source>
</evidence>
<reference evidence="6" key="2">
    <citation type="submission" date="2020-06" db="EMBL/GenBank/DDBJ databases">
        <authorList>
            <person name="Sheffer M."/>
        </authorList>
    </citation>
    <scope>NUCLEOTIDE SEQUENCE</scope>
</reference>
<dbReference type="PANTHER" id="PTHR11927">
    <property type="entry name" value="GALACTOSIDE 2-L-FUCOSYLTRANSFERASE"/>
    <property type="match status" value="1"/>
</dbReference>
<organism evidence="6 7">
    <name type="scientific">Argiope bruennichi</name>
    <name type="common">Wasp spider</name>
    <name type="synonym">Aranea bruennichi</name>
    <dbReference type="NCBI Taxonomy" id="94029"/>
    <lineage>
        <taxon>Eukaryota</taxon>
        <taxon>Metazoa</taxon>
        <taxon>Ecdysozoa</taxon>
        <taxon>Arthropoda</taxon>
        <taxon>Chelicerata</taxon>
        <taxon>Arachnida</taxon>
        <taxon>Araneae</taxon>
        <taxon>Araneomorphae</taxon>
        <taxon>Entelegynae</taxon>
        <taxon>Araneoidea</taxon>
        <taxon>Araneidae</taxon>
        <taxon>Argiope</taxon>
    </lineage>
</organism>
<reference evidence="6" key="1">
    <citation type="journal article" date="2020" name="bioRxiv">
        <title>Chromosome-level reference genome of the European wasp spider Argiope bruennichi: a resource for studies on range expansion and evolutionary adaptation.</title>
        <authorList>
            <person name="Sheffer M.M."/>
            <person name="Hoppe A."/>
            <person name="Krehenwinkel H."/>
            <person name="Uhl G."/>
            <person name="Kuss A.W."/>
            <person name="Jensen L."/>
            <person name="Jensen C."/>
            <person name="Gillespie R.G."/>
            <person name="Hoff K.J."/>
            <person name="Prost S."/>
        </authorList>
    </citation>
    <scope>NUCLEOTIDE SEQUENCE</scope>
</reference>
<dbReference type="InterPro" id="IPR000340">
    <property type="entry name" value="Dual-sp_phosphatase_cat-dom"/>
</dbReference>
<comment type="similarity">
    <text evidence="3">Belongs to the glycosyltransferase 11 family.</text>
</comment>
<gene>
    <name evidence="6" type="ORF">HNY73_015460</name>
</gene>
<accession>A0A8T0EWL1</accession>